<evidence type="ECO:0000313" key="2">
    <source>
        <dbReference type="Proteomes" id="UP000620124"/>
    </source>
</evidence>
<dbReference type="GO" id="GO:0004609">
    <property type="term" value="F:phosphatidylserine decarboxylase activity"/>
    <property type="evidence" value="ECO:0007669"/>
    <property type="project" value="InterPro"/>
</dbReference>
<gene>
    <name evidence="1" type="ORF">MVEN_00032400</name>
</gene>
<proteinExistence type="predicted"/>
<keyword evidence="2" id="KW-1185">Reference proteome</keyword>
<sequence length="125" mass="14101">MTTKLRPSTCPVKTPDDLYRLVSTADCDFIDFESVSEATRLYIKGHKFTIVHLLGDAYKHEAERYTGGPGRLSRDPCVGGHGDWDGHAQVWMVIRRFSLIFMLKNIARILYINVASIQATDIGSR</sequence>
<reference evidence="1" key="1">
    <citation type="submission" date="2020-05" db="EMBL/GenBank/DDBJ databases">
        <title>Mycena genomes resolve the evolution of fungal bioluminescence.</title>
        <authorList>
            <person name="Tsai I.J."/>
        </authorList>
    </citation>
    <scope>NUCLEOTIDE SEQUENCE</scope>
    <source>
        <strain evidence="1">CCC161011</strain>
    </source>
</reference>
<dbReference type="Proteomes" id="UP000620124">
    <property type="component" value="Unassembled WGS sequence"/>
</dbReference>
<comment type="caution">
    <text evidence="1">The sequence shown here is derived from an EMBL/GenBank/DDBJ whole genome shotgun (WGS) entry which is preliminary data.</text>
</comment>
<protein>
    <submittedName>
        <fullName evidence="1">Phosphatidylserine decarboxylase proenzyme 2</fullName>
    </submittedName>
</protein>
<evidence type="ECO:0000313" key="1">
    <source>
        <dbReference type="EMBL" id="KAF7371758.1"/>
    </source>
</evidence>
<dbReference type="AlphaFoldDB" id="A0A8H7DGV4"/>
<accession>A0A8H7DGV4</accession>
<organism evidence="1 2">
    <name type="scientific">Mycena venus</name>
    <dbReference type="NCBI Taxonomy" id="2733690"/>
    <lineage>
        <taxon>Eukaryota</taxon>
        <taxon>Fungi</taxon>
        <taxon>Dikarya</taxon>
        <taxon>Basidiomycota</taxon>
        <taxon>Agaricomycotina</taxon>
        <taxon>Agaricomycetes</taxon>
        <taxon>Agaricomycetidae</taxon>
        <taxon>Agaricales</taxon>
        <taxon>Marasmiineae</taxon>
        <taxon>Mycenaceae</taxon>
        <taxon>Mycena</taxon>
    </lineage>
</organism>
<name>A0A8H7DGV4_9AGAR</name>
<dbReference type="EMBL" id="JACAZI010000001">
    <property type="protein sequence ID" value="KAF7371758.1"/>
    <property type="molecule type" value="Genomic_DNA"/>
</dbReference>
<dbReference type="GO" id="GO:0008654">
    <property type="term" value="P:phospholipid biosynthetic process"/>
    <property type="evidence" value="ECO:0007669"/>
    <property type="project" value="InterPro"/>
</dbReference>